<dbReference type="Proteomes" id="UP001491613">
    <property type="component" value="Unassembled WGS sequence"/>
</dbReference>
<keyword evidence="2" id="KW-1185">Reference proteome</keyword>
<proteinExistence type="predicted"/>
<sequence>MTHETSPIRSKALRNGARGQFCKLQLPGVCVGGTETTVLAHLPSVPHGMALKGDDLVAVEACCACHDAIDGRCSYEWQPGEREAAIYSALTRQLHSWVVRGLISVKGAM</sequence>
<comment type="caution">
    <text evidence="1">The sequence shown here is derived from an EMBL/GenBank/DDBJ whole genome shotgun (WGS) entry which is preliminary data.</text>
</comment>
<evidence type="ECO:0000313" key="2">
    <source>
        <dbReference type="Proteomes" id="UP001491613"/>
    </source>
</evidence>
<name>A0ABU9J6E5_AEREN</name>
<protein>
    <submittedName>
        <fullName evidence="1">Nuclease domain-containing protein</fullName>
    </submittedName>
</protein>
<dbReference type="EMBL" id="JAZDDP010000001">
    <property type="protein sequence ID" value="MEL3918152.1"/>
    <property type="molecule type" value="Genomic_DNA"/>
</dbReference>
<accession>A0ABU9J6E5</accession>
<dbReference type="InterPro" id="IPR010774">
    <property type="entry name" value="YbcO"/>
</dbReference>
<dbReference type="RefSeq" id="WP_342016560.1">
    <property type="nucleotide sequence ID" value="NZ_JAVTII010000001.1"/>
</dbReference>
<evidence type="ECO:0000313" key="1">
    <source>
        <dbReference type="EMBL" id="MEL3918152.1"/>
    </source>
</evidence>
<gene>
    <name evidence="1" type="ORF">V1482_01850</name>
</gene>
<reference evidence="1 2" key="1">
    <citation type="submission" date="2024-01" db="EMBL/GenBank/DDBJ databases">
        <title>Horizontal gene transfer in Aeromonas trota.</title>
        <authorList>
            <person name="Otero Olarra J.E."/>
            <person name="Perez Valdespino A."/>
        </authorList>
    </citation>
    <scope>NUCLEOTIDE SEQUENCE [LARGE SCALE GENOMIC DNA]</scope>
    <source>
        <strain evidence="1 2">9.1</strain>
    </source>
</reference>
<dbReference type="Gene3D" id="3.30.50.20">
    <property type="entry name" value="prophage-derive protein ybcO"/>
    <property type="match status" value="1"/>
</dbReference>
<dbReference type="Pfam" id="PF07102">
    <property type="entry name" value="YbcO"/>
    <property type="match status" value="1"/>
</dbReference>
<organism evidence="1 2">
    <name type="scientific">Aeromonas enteropelogenes</name>
    <name type="common">Aeromonas trota</name>
    <dbReference type="NCBI Taxonomy" id="29489"/>
    <lineage>
        <taxon>Bacteria</taxon>
        <taxon>Pseudomonadati</taxon>
        <taxon>Pseudomonadota</taxon>
        <taxon>Gammaproteobacteria</taxon>
        <taxon>Aeromonadales</taxon>
        <taxon>Aeromonadaceae</taxon>
        <taxon>Aeromonas</taxon>
    </lineage>
</organism>